<keyword evidence="1" id="KW-0472">Membrane</keyword>
<accession>M0JGZ6</accession>
<keyword evidence="3" id="KW-1185">Reference proteome</keyword>
<proteinExistence type="predicted"/>
<dbReference type="AlphaFoldDB" id="M0JGZ6"/>
<organism evidence="2 3">
    <name type="scientific">Haloferax denitrificans ATCC 35960</name>
    <dbReference type="NCBI Taxonomy" id="662478"/>
    <lineage>
        <taxon>Archaea</taxon>
        <taxon>Methanobacteriati</taxon>
        <taxon>Methanobacteriota</taxon>
        <taxon>Stenosarchaea group</taxon>
        <taxon>Halobacteria</taxon>
        <taxon>Halobacteriales</taxon>
        <taxon>Haloferacaceae</taxon>
        <taxon>Haloferax</taxon>
    </lineage>
</organism>
<keyword evidence="1" id="KW-0812">Transmembrane</keyword>
<dbReference type="Proteomes" id="UP000011553">
    <property type="component" value="Unassembled WGS sequence"/>
</dbReference>
<name>M0JGZ6_9EURY</name>
<dbReference type="PATRIC" id="fig|662478.6.peg.96"/>
<reference evidence="2 3" key="1">
    <citation type="journal article" date="2014" name="PLoS Genet.">
        <title>Phylogenetically driven sequencing of extremely halophilic archaea reveals strategies for static and dynamic osmo-response.</title>
        <authorList>
            <person name="Becker E.A."/>
            <person name="Seitzer P.M."/>
            <person name="Tritt A."/>
            <person name="Larsen D."/>
            <person name="Krusor M."/>
            <person name="Yao A.I."/>
            <person name="Wu D."/>
            <person name="Madern D."/>
            <person name="Eisen J.A."/>
            <person name="Darling A.E."/>
            <person name="Facciotti M.T."/>
        </authorList>
    </citation>
    <scope>NUCLEOTIDE SEQUENCE [LARGE SCALE GENOMIC DNA]</scope>
    <source>
        <strain evidence="2 3">ATCC 35960</strain>
    </source>
</reference>
<keyword evidence="1" id="KW-1133">Transmembrane helix</keyword>
<gene>
    <name evidence="2" type="ORF">C438_00455</name>
</gene>
<sequence length="61" mass="6775">MLESQIVAIFITTVVIYGFKSILSSNIAQLIIIPPVGFVIHTTMCHRLGILDVKSIYKKVT</sequence>
<dbReference type="EMBL" id="AOLP01000001">
    <property type="protein sequence ID" value="EMA08266.1"/>
    <property type="molecule type" value="Genomic_DNA"/>
</dbReference>
<comment type="caution">
    <text evidence="2">The sequence shown here is derived from an EMBL/GenBank/DDBJ whole genome shotgun (WGS) entry which is preliminary data.</text>
</comment>
<evidence type="ECO:0000313" key="2">
    <source>
        <dbReference type="EMBL" id="EMA08266.1"/>
    </source>
</evidence>
<evidence type="ECO:0000256" key="1">
    <source>
        <dbReference type="SAM" id="Phobius"/>
    </source>
</evidence>
<feature type="transmembrane region" description="Helical" evidence="1">
    <location>
        <begin position="6"/>
        <end position="23"/>
    </location>
</feature>
<evidence type="ECO:0000313" key="3">
    <source>
        <dbReference type="Proteomes" id="UP000011553"/>
    </source>
</evidence>
<protein>
    <submittedName>
        <fullName evidence="2">Uncharacterized protein</fullName>
    </submittedName>
</protein>